<evidence type="ECO:0000313" key="3">
    <source>
        <dbReference type="EMBL" id="KNE65930.1"/>
    </source>
</evidence>
<protein>
    <submittedName>
        <fullName evidence="3">Uncharacterized protein</fullName>
    </submittedName>
</protein>
<reference evidence="3 4" key="1">
    <citation type="submission" date="2009-11" db="EMBL/GenBank/DDBJ databases">
        <title>Annotation of Allomyces macrogynus ATCC 38327.</title>
        <authorList>
            <consortium name="The Broad Institute Genome Sequencing Platform"/>
            <person name="Russ C."/>
            <person name="Cuomo C."/>
            <person name="Burger G."/>
            <person name="Gray M.W."/>
            <person name="Holland P.W.H."/>
            <person name="King N."/>
            <person name="Lang F.B.F."/>
            <person name="Roger A.J."/>
            <person name="Ruiz-Trillo I."/>
            <person name="Young S.K."/>
            <person name="Zeng Q."/>
            <person name="Gargeya S."/>
            <person name="Fitzgerald M."/>
            <person name="Haas B."/>
            <person name="Abouelleil A."/>
            <person name="Alvarado L."/>
            <person name="Arachchi H.M."/>
            <person name="Berlin A."/>
            <person name="Chapman S.B."/>
            <person name="Gearin G."/>
            <person name="Goldberg J."/>
            <person name="Griggs A."/>
            <person name="Gujja S."/>
            <person name="Hansen M."/>
            <person name="Heiman D."/>
            <person name="Howarth C."/>
            <person name="Larimer J."/>
            <person name="Lui A."/>
            <person name="MacDonald P.J.P."/>
            <person name="McCowen C."/>
            <person name="Montmayeur A."/>
            <person name="Murphy C."/>
            <person name="Neiman D."/>
            <person name="Pearson M."/>
            <person name="Priest M."/>
            <person name="Roberts A."/>
            <person name="Saif S."/>
            <person name="Shea T."/>
            <person name="Sisk P."/>
            <person name="Stolte C."/>
            <person name="Sykes S."/>
            <person name="Wortman J."/>
            <person name="Nusbaum C."/>
            <person name="Birren B."/>
        </authorList>
    </citation>
    <scope>NUCLEOTIDE SEQUENCE [LARGE SCALE GENOMIC DNA]</scope>
    <source>
        <strain evidence="3 4">ATCC 38327</strain>
    </source>
</reference>
<keyword evidence="4" id="KW-1185">Reference proteome</keyword>
<evidence type="ECO:0000256" key="1">
    <source>
        <dbReference type="SAM" id="Coils"/>
    </source>
</evidence>
<organism evidence="3 4">
    <name type="scientific">Allomyces macrogynus (strain ATCC 38327)</name>
    <name type="common">Allomyces javanicus var. macrogynus</name>
    <dbReference type="NCBI Taxonomy" id="578462"/>
    <lineage>
        <taxon>Eukaryota</taxon>
        <taxon>Fungi</taxon>
        <taxon>Fungi incertae sedis</taxon>
        <taxon>Blastocladiomycota</taxon>
        <taxon>Blastocladiomycetes</taxon>
        <taxon>Blastocladiales</taxon>
        <taxon>Blastocladiaceae</taxon>
        <taxon>Allomyces</taxon>
    </lineage>
</organism>
<evidence type="ECO:0000313" key="4">
    <source>
        <dbReference type="Proteomes" id="UP000054350"/>
    </source>
</evidence>
<feature type="compositionally biased region" description="Acidic residues" evidence="2">
    <location>
        <begin position="338"/>
        <end position="348"/>
    </location>
</feature>
<feature type="compositionally biased region" description="Basic residues" evidence="2">
    <location>
        <begin position="22"/>
        <end position="36"/>
    </location>
</feature>
<feature type="compositionally biased region" description="Acidic residues" evidence="2">
    <location>
        <begin position="356"/>
        <end position="368"/>
    </location>
</feature>
<feature type="region of interest" description="Disordered" evidence="2">
    <location>
        <begin position="335"/>
        <end position="424"/>
    </location>
</feature>
<accession>A0A0L0SU48</accession>
<dbReference type="PANTHER" id="PTHR14845">
    <property type="entry name" value="COILED-COIL DOMAIN-CONTAINING 166"/>
    <property type="match status" value="1"/>
</dbReference>
<feature type="coiled-coil region" evidence="1">
    <location>
        <begin position="84"/>
        <end position="125"/>
    </location>
</feature>
<evidence type="ECO:0000256" key="2">
    <source>
        <dbReference type="SAM" id="MobiDB-lite"/>
    </source>
</evidence>
<feature type="region of interest" description="Disordered" evidence="2">
    <location>
        <begin position="1"/>
        <end position="57"/>
    </location>
</feature>
<dbReference type="Proteomes" id="UP000054350">
    <property type="component" value="Unassembled WGS sequence"/>
</dbReference>
<dbReference type="PANTHER" id="PTHR14845:SF0">
    <property type="entry name" value="DUF4515 DOMAIN-CONTAINING PROTEIN"/>
    <property type="match status" value="1"/>
</dbReference>
<dbReference type="VEuPathDB" id="FungiDB:AMAG_10220"/>
<sequence>MAGDATKKSKKKAAAGGGGTGKKTKGGGKGKKGSKSRSRDEAADPARAAMTPAEREAAARRQLLLSTLKAAAPSWADDLGDMNESQLKARLRELDEELALYKQQVEECKKENELLRLDIENAQKDSAEYTAYLLLKKAEKQSIIDKMNTEHLRIMTEFDTRKSEVENQLKKQAEGLENEIAVLDEKLDAKNQEILSLADVLHIRQRHEAQLAASRAELDAVTAAHQRALLDLERKLLEERVHVARRNDAQVAAMQTAAQHQALAALSDHTSKLAHDSEVMARELRDTVAATKALLARRDALALQYATLAKARDVRERTAAARLAKVAAAARAARQVGEDLESGSEDGTESSGGGGDGEDGDESSEDERAESVRSMLQTSRPTMTSPALPPAPTSPRARPPPIDTRMAILPPPPLRSHPPSAAKAAGLAKLATALPAASPTLVSAHGQAVAGLVLSRPPSRTEPMTLSLHHDDPGPSMPRNTIFSARPSSPDVRKPAVPRPSSRATSSSKPGADPTRIGGRPGGLPPLTVDDATLLEQVRAKQTALHGTG</sequence>
<reference evidence="4" key="2">
    <citation type="submission" date="2009-11" db="EMBL/GenBank/DDBJ databases">
        <title>The Genome Sequence of Allomyces macrogynus strain ATCC 38327.</title>
        <authorList>
            <consortium name="The Broad Institute Genome Sequencing Platform"/>
            <person name="Russ C."/>
            <person name="Cuomo C."/>
            <person name="Shea T."/>
            <person name="Young S.K."/>
            <person name="Zeng Q."/>
            <person name="Koehrsen M."/>
            <person name="Haas B."/>
            <person name="Borodovsky M."/>
            <person name="Guigo R."/>
            <person name="Alvarado L."/>
            <person name="Berlin A."/>
            <person name="Borenstein D."/>
            <person name="Chen Z."/>
            <person name="Engels R."/>
            <person name="Freedman E."/>
            <person name="Gellesch M."/>
            <person name="Goldberg J."/>
            <person name="Griggs A."/>
            <person name="Gujja S."/>
            <person name="Heiman D."/>
            <person name="Hepburn T."/>
            <person name="Howarth C."/>
            <person name="Jen D."/>
            <person name="Larson L."/>
            <person name="Lewis B."/>
            <person name="Mehta T."/>
            <person name="Park D."/>
            <person name="Pearson M."/>
            <person name="Roberts A."/>
            <person name="Saif S."/>
            <person name="Shenoy N."/>
            <person name="Sisk P."/>
            <person name="Stolte C."/>
            <person name="Sykes S."/>
            <person name="Walk T."/>
            <person name="White J."/>
            <person name="Yandava C."/>
            <person name="Burger G."/>
            <person name="Gray M.W."/>
            <person name="Holland P.W.H."/>
            <person name="King N."/>
            <person name="Lang F.B.F."/>
            <person name="Roger A.J."/>
            <person name="Ruiz-Trillo I."/>
            <person name="Lander E."/>
            <person name="Nusbaum C."/>
        </authorList>
    </citation>
    <scope>NUCLEOTIDE SEQUENCE [LARGE SCALE GENOMIC DNA]</scope>
    <source>
        <strain evidence="4">ATCC 38327</strain>
    </source>
</reference>
<dbReference type="eggNOG" id="ENOG502TD33">
    <property type="taxonomic scope" value="Eukaryota"/>
</dbReference>
<keyword evidence="1" id="KW-0175">Coiled coil</keyword>
<feature type="coiled-coil region" evidence="1">
    <location>
        <begin position="166"/>
        <end position="224"/>
    </location>
</feature>
<name>A0A0L0SU48_ALLM3</name>
<dbReference type="OrthoDB" id="2129492at2759"/>
<proteinExistence type="predicted"/>
<feature type="compositionally biased region" description="Pro residues" evidence="2">
    <location>
        <begin position="387"/>
        <end position="402"/>
    </location>
</feature>
<dbReference type="EMBL" id="GG745349">
    <property type="protein sequence ID" value="KNE65930.1"/>
    <property type="molecule type" value="Genomic_DNA"/>
</dbReference>
<dbReference type="AlphaFoldDB" id="A0A0L0SU48"/>
<feature type="region of interest" description="Disordered" evidence="2">
    <location>
        <begin position="455"/>
        <end position="531"/>
    </location>
</feature>
<feature type="compositionally biased region" description="Polar residues" evidence="2">
    <location>
        <begin position="478"/>
        <end position="487"/>
    </location>
</feature>
<gene>
    <name evidence="3" type="ORF">AMAG_10220</name>
</gene>